<dbReference type="EC" id="2.7.11.1" evidence="2"/>
<feature type="compositionally biased region" description="Basic and acidic residues" evidence="6">
    <location>
        <begin position="47"/>
        <end position="67"/>
    </location>
</feature>
<dbReference type="InterPro" id="IPR001180">
    <property type="entry name" value="CNH_dom"/>
</dbReference>
<dbReference type="AlphaFoldDB" id="A0A060WYP1"/>
<feature type="domain" description="CNH" evidence="7">
    <location>
        <begin position="848"/>
        <end position="1135"/>
    </location>
</feature>
<reference evidence="8" key="1">
    <citation type="journal article" date="2014" name="Nat. Commun.">
        <title>The rainbow trout genome provides novel insights into evolution after whole-genome duplication in vertebrates.</title>
        <authorList>
            <person name="Berthelot C."/>
            <person name="Brunet F."/>
            <person name="Chalopin D."/>
            <person name="Juanchich A."/>
            <person name="Bernard M."/>
            <person name="Noel B."/>
            <person name="Bento P."/>
            <person name="Da Silva C."/>
            <person name="Labadie K."/>
            <person name="Alberti A."/>
            <person name="Aury J.M."/>
            <person name="Louis A."/>
            <person name="Dehais P."/>
            <person name="Bardou P."/>
            <person name="Montfort J."/>
            <person name="Klopp C."/>
            <person name="Cabau C."/>
            <person name="Gaspin C."/>
            <person name="Thorgaard G.H."/>
            <person name="Boussaha M."/>
            <person name="Quillet E."/>
            <person name="Guyomard R."/>
            <person name="Galiana D."/>
            <person name="Bobe J."/>
            <person name="Volff J.N."/>
            <person name="Genet C."/>
            <person name="Wincker P."/>
            <person name="Jaillon O."/>
            <person name="Roest Crollius H."/>
            <person name="Guiguen Y."/>
        </authorList>
    </citation>
    <scope>NUCLEOTIDE SEQUENCE [LARGE SCALE GENOMIC DNA]</scope>
</reference>
<feature type="compositionally biased region" description="Polar residues" evidence="6">
    <location>
        <begin position="307"/>
        <end position="329"/>
    </location>
</feature>
<evidence type="ECO:0000256" key="6">
    <source>
        <dbReference type="SAM" id="MobiDB-lite"/>
    </source>
</evidence>
<dbReference type="Pfam" id="PF00780">
    <property type="entry name" value="CNH"/>
    <property type="match status" value="1"/>
</dbReference>
<dbReference type="GO" id="GO:0004674">
    <property type="term" value="F:protein serine/threonine kinase activity"/>
    <property type="evidence" value="ECO:0007669"/>
    <property type="project" value="UniProtKB-KW"/>
</dbReference>
<feature type="region of interest" description="Disordered" evidence="6">
    <location>
        <begin position="609"/>
        <end position="701"/>
    </location>
</feature>
<evidence type="ECO:0000256" key="3">
    <source>
        <dbReference type="ARBA" id="ARBA00022527"/>
    </source>
</evidence>
<feature type="compositionally biased region" description="Basic and acidic residues" evidence="6">
    <location>
        <begin position="76"/>
        <end position="132"/>
    </location>
</feature>
<feature type="region of interest" description="Disordered" evidence="6">
    <location>
        <begin position="203"/>
        <end position="287"/>
    </location>
</feature>
<protein>
    <recommendedName>
        <fullName evidence="2">non-specific serine/threonine protein kinase</fullName>
        <ecNumber evidence="2">2.7.11.1</ecNumber>
    </recommendedName>
</protein>
<feature type="compositionally biased region" description="Low complexity" evidence="6">
    <location>
        <begin position="748"/>
        <end position="760"/>
    </location>
</feature>
<feature type="compositionally biased region" description="Basic and acidic residues" evidence="6">
    <location>
        <begin position="640"/>
        <end position="656"/>
    </location>
</feature>
<evidence type="ECO:0000256" key="4">
    <source>
        <dbReference type="ARBA" id="ARBA00022679"/>
    </source>
</evidence>
<gene>
    <name evidence="8" type="ORF">GSONMT00034029001</name>
</gene>
<dbReference type="PANTHER" id="PTHR47096:SF1">
    <property type="entry name" value="MISSHAPEN LIKE KINASE 1"/>
    <property type="match status" value="1"/>
</dbReference>
<keyword evidence="3" id="KW-0723">Serine/threonine-protein kinase</keyword>
<dbReference type="PANTHER" id="PTHR47096">
    <property type="entry name" value="MISSHAPEN LIKE KINASE 1"/>
    <property type="match status" value="1"/>
</dbReference>
<dbReference type="PROSITE" id="PS50219">
    <property type="entry name" value="CNH"/>
    <property type="match status" value="1"/>
</dbReference>
<dbReference type="Proteomes" id="UP000193380">
    <property type="component" value="Unassembled WGS sequence"/>
</dbReference>
<keyword evidence="5" id="KW-0418">Kinase</keyword>
<feature type="compositionally biased region" description="Polar residues" evidence="6">
    <location>
        <begin position="343"/>
        <end position="353"/>
    </location>
</feature>
<accession>A0A060WYP1</accession>
<keyword evidence="4" id="KW-0808">Transferase</keyword>
<feature type="region of interest" description="Disordered" evidence="6">
    <location>
        <begin position="305"/>
        <end position="383"/>
    </location>
</feature>
<name>A0A060WYP1_ONCMY</name>
<evidence type="ECO:0000313" key="8">
    <source>
        <dbReference type="EMBL" id="CDQ72112.1"/>
    </source>
</evidence>
<evidence type="ECO:0000256" key="1">
    <source>
        <dbReference type="ARBA" id="ARBA00008874"/>
    </source>
</evidence>
<dbReference type="STRING" id="8022.A0A060WYP1"/>
<comment type="similarity">
    <text evidence="1">Belongs to the protein kinase superfamily. STE Ser/Thr protein kinase family. STE20 subfamily.</text>
</comment>
<reference evidence="8" key="2">
    <citation type="submission" date="2014-03" db="EMBL/GenBank/DDBJ databases">
        <authorList>
            <person name="Genoscope - CEA"/>
        </authorList>
    </citation>
    <scope>NUCLEOTIDE SEQUENCE</scope>
</reference>
<evidence type="ECO:0000256" key="2">
    <source>
        <dbReference type="ARBA" id="ARBA00012513"/>
    </source>
</evidence>
<dbReference type="GO" id="GO:0005829">
    <property type="term" value="C:cytosol"/>
    <property type="evidence" value="ECO:0007669"/>
    <property type="project" value="TreeGrafter"/>
</dbReference>
<dbReference type="EMBL" id="FR904812">
    <property type="protein sequence ID" value="CDQ72112.1"/>
    <property type="molecule type" value="Genomic_DNA"/>
</dbReference>
<feature type="compositionally biased region" description="Basic and acidic residues" evidence="6">
    <location>
        <begin position="620"/>
        <end position="631"/>
    </location>
</feature>
<proteinExistence type="inferred from homology"/>
<feature type="compositionally biased region" description="Basic and acidic residues" evidence="6">
    <location>
        <begin position="229"/>
        <end position="238"/>
    </location>
</feature>
<dbReference type="InterPro" id="IPR051700">
    <property type="entry name" value="STE20_Ser-Thr_kinase"/>
</dbReference>
<feature type="compositionally biased region" description="Acidic residues" evidence="6">
    <location>
        <begin position="673"/>
        <end position="689"/>
    </location>
</feature>
<feature type="region of interest" description="Disordered" evidence="6">
    <location>
        <begin position="734"/>
        <end position="767"/>
    </location>
</feature>
<feature type="region of interest" description="Disordered" evidence="6">
    <location>
        <begin position="14"/>
        <end position="132"/>
    </location>
</feature>
<feature type="compositionally biased region" description="Acidic residues" evidence="6">
    <location>
        <begin position="14"/>
        <end position="29"/>
    </location>
</feature>
<evidence type="ECO:0000256" key="5">
    <source>
        <dbReference type="ARBA" id="ARBA00022777"/>
    </source>
</evidence>
<dbReference type="PaxDb" id="8022-A0A060WYP1"/>
<sequence length="1161" mass="132492">MRRRCTAVLIAAEETEYEYSGSDEEDENRGEDRESSTSILNVPGESTLRRDFLRLQQENKERSEALKRQQAQLAAQRRDPEEHKRQLLHDRQKRIEEQKEQRRRLEEQQRKEREMVRQQEKGPHRRLDDIRREEDRRLAEREQEFIRHKLEEEQRQLEILQQQLLQEQALLMEYKRKQLEEQRQSERLQRQLQQEHAYLVSLQQQQQDKKPQPLYHYSKNLEPNNKPAWAREVEERSKLNRQGSPKICTTVSDTAIQSRSDSISQSGGGQATQTPPMQRPVEPQGGQGKFQMAHLVPLKPYAAPVPRSQSLCDQPTKTMSAFPTQDLSPTPTPRPVHSRELVRQNSDPTSESPAPQPRTREDRGPWIRLPEMEQPPKLPSDTRLPDELNYIYARFEANNTKTCMRAPAVPEDSKDVVRVGNNTSATLILNTGAPQGCMLSPLLYSLFTHDCTARHDSNTIIKFADDTTVVGLITDFNETSLQAEICHGFSDPQKCLQLHHREHLVASLPDSPEDSLHCHSSQHQPFVWHQASSQSQVLEENTSQSVSTKPQHVWFIVIHQNNQLTVFQHTHQKLNPDLSRNDRWERGDSMHLVSNLPQTGSLERHRILSSSKMDSPILGHDGRMKGHKPGESRTSSRPSRPADHGLYAKERPEEQPRPPVKANDYSSSSEGSESSEESESGEGNEEEDSPTDRPRDADSDSVNTMVVHEEEGEEGQAGGYGDQTMLVQRTPEKRSHNGYTNLPDVVQPSHSPTDSASHSSPGKDSVYDYQSRGLVKASSGKSSFTTFVDLGMYQPPGPVDAISVGSLGSRFEQLKMEVRKGSMVNVNPTNTRPHSDTPEIRKYKKRFNSEILCAALWGVNLLVGTENGLKLLDRSGQGKVYSLINSRRFQQMDVLEGLNLLITISGKKNKVRVYYLAWLRNKILHNDPEVEKKQGWTTVGEMEGCVHYKVVKYERIKFLVIAMKNAVEVYAWAPKPYHKFMAFKSFGDLPHRPQLVDLTVEEGQRLKVIYGSSAGFHAIDVDSGNNYDIYIPVHIQIQIMPHAIVFLPSSDGMEMLLCYEDEGVYVNTYGRIIKDVVLQWGEMPTSVAHICSNQIMGWGEKAIEIRAVETGHLDGVFMHKRAQRLKFLCERNDKVFFASVRSGGSSQVYFMTLNRNCIMNW</sequence>
<evidence type="ECO:0000313" key="9">
    <source>
        <dbReference type="Proteomes" id="UP000193380"/>
    </source>
</evidence>
<feature type="compositionally biased region" description="Polar residues" evidence="6">
    <location>
        <begin position="240"/>
        <end position="276"/>
    </location>
</feature>
<evidence type="ECO:0000259" key="7">
    <source>
        <dbReference type="PROSITE" id="PS50219"/>
    </source>
</evidence>
<dbReference type="SMART" id="SM00036">
    <property type="entry name" value="CNH"/>
    <property type="match status" value="1"/>
</dbReference>
<organism evidence="8 9">
    <name type="scientific">Oncorhynchus mykiss</name>
    <name type="common">Rainbow trout</name>
    <name type="synonym">Salmo gairdneri</name>
    <dbReference type="NCBI Taxonomy" id="8022"/>
    <lineage>
        <taxon>Eukaryota</taxon>
        <taxon>Metazoa</taxon>
        <taxon>Chordata</taxon>
        <taxon>Craniata</taxon>
        <taxon>Vertebrata</taxon>
        <taxon>Euteleostomi</taxon>
        <taxon>Actinopterygii</taxon>
        <taxon>Neopterygii</taxon>
        <taxon>Teleostei</taxon>
        <taxon>Protacanthopterygii</taxon>
        <taxon>Salmoniformes</taxon>
        <taxon>Salmonidae</taxon>
        <taxon>Salmoninae</taxon>
        <taxon>Oncorhynchus</taxon>
    </lineage>
</organism>